<keyword evidence="1" id="KW-1185">Reference proteome</keyword>
<accession>A0A915K6Q8</accession>
<evidence type="ECO:0000313" key="1">
    <source>
        <dbReference type="Proteomes" id="UP000887565"/>
    </source>
</evidence>
<sequence>MTNTRMIGILTLT</sequence>
<proteinExistence type="predicted"/>
<evidence type="ECO:0000313" key="2">
    <source>
        <dbReference type="WBParaSite" id="nRc.2.0.1.t33572-RA"/>
    </source>
</evidence>
<dbReference type="Proteomes" id="UP000887565">
    <property type="component" value="Unplaced"/>
</dbReference>
<name>A0A915K6Q8_ROMCU</name>
<reference evidence="2" key="1">
    <citation type="submission" date="2022-11" db="UniProtKB">
        <authorList>
            <consortium name="WormBaseParasite"/>
        </authorList>
    </citation>
    <scope>IDENTIFICATION</scope>
</reference>
<organism evidence="1 2">
    <name type="scientific">Romanomermis culicivorax</name>
    <name type="common">Nematode worm</name>
    <dbReference type="NCBI Taxonomy" id="13658"/>
    <lineage>
        <taxon>Eukaryota</taxon>
        <taxon>Metazoa</taxon>
        <taxon>Ecdysozoa</taxon>
        <taxon>Nematoda</taxon>
        <taxon>Enoplea</taxon>
        <taxon>Dorylaimia</taxon>
        <taxon>Mermithida</taxon>
        <taxon>Mermithoidea</taxon>
        <taxon>Mermithidae</taxon>
        <taxon>Romanomermis</taxon>
    </lineage>
</organism>
<dbReference type="WBParaSite" id="nRc.2.0.1.t33572-RA">
    <property type="protein sequence ID" value="nRc.2.0.1.t33572-RA"/>
    <property type="gene ID" value="nRc.2.0.1.g33572"/>
</dbReference>
<protein>
    <submittedName>
        <fullName evidence="2">Uncharacterized protein</fullName>
    </submittedName>
</protein>